<accession>A0A6H1ZJ08</accession>
<protein>
    <submittedName>
        <fullName evidence="1">Uncharacterized protein</fullName>
    </submittedName>
</protein>
<evidence type="ECO:0000313" key="1">
    <source>
        <dbReference type="EMBL" id="QJA47255.1"/>
    </source>
</evidence>
<proteinExistence type="predicted"/>
<name>A0A6H1ZJ08_9ZZZZ</name>
<reference evidence="1" key="1">
    <citation type="submission" date="2020-03" db="EMBL/GenBank/DDBJ databases">
        <title>The deep terrestrial virosphere.</title>
        <authorList>
            <person name="Holmfeldt K."/>
            <person name="Nilsson E."/>
            <person name="Simone D."/>
            <person name="Lopez-Fernandez M."/>
            <person name="Wu X."/>
            <person name="de Brujin I."/>
            <person name="Lundin D."/>
            <person name="Andersson A."/>
            <person name="Bertilsson S."/>
            <person name="Dopson M."/>
        </authorList>
    </citation>
    <scope>NUCLEOTIDE SEQUENCE</scope>
    <source>
        <strain evidence="1">TM448A00633</strain>
    </source>
</reference>
<sequence length="224" mass="24204">MMARAYVPSCEEPRETCATPDQPAHAVRRALAALEAILTTAETSDRPIDILALHRIADDLAGFCAQESAEASSADLAVTRRLAAGLDNLELVQIGLQLDRLFPELMRRIGVQGDRIAAAHDAAHRENPDWSVLRIPDRSAVIRRHEDAQGVYALDVDPELTSFRLIALSDRASTLRATSMAALRTKARLVSWREGPFKDMSVLASLLADLGGDGADEAADASPT</sequence>
<dbReference type="AlphaFoldDB" id="A0A6H1ZJ08"/>
<organism evidence="1">
    <name type="scientific">viral metagenome</name>
    <dbReference type="NCBI Taxonomy" id="1070528"/>
    <lineage>
        <taxon>unclassified sequences</taxon>
        <taxon>metagenomes</taxon>
        <taxon>organismal metagenomes</taxon>
    </lineage>
</organism>
<gene>
    <name evidence="1" type="ORF">TM448A00633_0010</name>
</gene>
<dbReference type="EMBL" id="MT144037">
    <property type="protein sequence ID" value="QJA47255.1"/>
    <property type="molecule type" value="Genomic_DNA"/>
</dbReference>